<evidence type="ECO:0000259" key="2">
    <source>
        <dbReference type="PROSITE" id="PS51109"/>
    </source>
</evidence>
<organism evidence="3 4">
    <name type="scientific">Demequina muriae</name>
    <dbReference type="NCBI Taxonomy" id="3051664"/>
    <lineage>
        <taxon>Bacteria</taxon>
        <taxon>Bacillati</taxon>
        <taxon>Actinomycetota</taxon>
        <taxon>Actinomycetes</taxon>
        <taxon>Micrococcales</taxon>
        <taxon>Demequinaceae</taxon>
        <taxon>Demequina</taxon>
    </lineage>
</organism>
<dbReference type="SUPFAM" id="SSF53955">
    <property type="entry name" value="Lysozyme-like"/>
    <property type="match status" value="1"/>
</dbReference>
<dbReference type="Gene3D" id="2.20.230.10">
    <property type="entry name" value="Resuscitation-promoting factor rpfb"/>
    <property type="match status" value="1"/>
</dbReference>
<protein>
    <submittedName>
        <fullName evidence="3">G5 domain-containing protein</fullName>
    </submittedName>
</protein>
<dbReference type="InterPro" id="IPR023346">
    <property type="entry name" value="Lysozyme-like_dom_sf"/>
</dbReference>
<evidence type="ECO:0000256" key="1">
    <source>
        <dbReference type="ARBA" id="ARBA00022729"/>
    </source>
</evidence>
<dbReference type="PROSITE" id="PS51109">
    <property type="entry name" value="G5"/>
    <property type="match status" value="1"/>
</dbReference>
<dbReference type="Gene3D" id="1.10.530.10">
    <property type="match status" value="1"/>
</dbReference>
<dbReference type="EMBL" id="JAUHQA010000001">
    <property type="protein sequence ID" value="MDN4480079.1"/>
    <property type="molecule type" value="Genomic_DNA"/>
</dbReference>
<dbReference type="Pfam" id="PF07501">
    <property type="entry name" value="G5"/>
    <property type="match status" value="1"/>
</dbReference>
<sequence length="265" mass="28423">MSYRRTTPAEGGRRDRRERTAVRMRRTHAAAATLALGAFAVGSFASVGVNAWAADEDASASQAVANESIAPVSAAAADLEVVVRTEEVELDHGSVEEKDFDEMEGTSTVVTEGKEGTALVSYTVTLKDGVEVERDEDMRVVVEEPVDEVVAVGARTAPTIPTTTNAGANRALGRELAAQRGWTGDEWNCLNALFTKESNWRHNAQNPSSSAYGIPQSLPGSKMASVGSDWRTNPATQITWGLNYISGRYGTPCGAWGHSQSRGWY</sequence>
<dbReference type="InterPro" id="IPR011098">
    <property type="entry name" value="G5_dom"/>
</dbReference>
<gene>
    <name evidence="3" type="ORF">QQX02_03965</name>
</gene>
<proteinExistence type="predicted"/>
<accession>A0ABT8GFP1</accession>
<dbReference type="Proteomes" id="UP001172708">
    <property type="component" value="Unassembled WGS sequence"/>
</dbReference>
<name>A0ABT8GFP1_9MICO</name>
<dbReference type="RefSeq" id="WP_301141356.1">
    <property type="nucleotide sequence ID" value="NZ_JAUHQA010000001.1"/>
</dbReference>
<comment type="caution">
    <text evidence="3">The sequence shown here is derived from an EMBL/GenBank/DDBJ whole genome shotgun (WGS) entry which is preliminary data.</text>
</comment>
<evidence type="ECO:0000313" key="3">
    <source>
        <dbReference type="EMBL" id="MDN4480079.1"/>
    </source>
</evidence>
<keyword evidence="1" id="KW-0732">Signal</keyword>
<feature type="domain" description="G5" evidence="2">
    <location>
        <begin position="76"/>
        <end position="156"/>
    </location>
</feature>
<reference evidence="3" key="1">
    <citation type="submission" date="2023-06" db="EMBL/GenBank/DDBJ databases">
        <title>Egi l300058.</title>
        <authorList>
            <person name="Gao L."/>
            <person name="Fang B.-Z."/>
            <person name="Li W.-J."/>
        </authorList>
    </citation>
    <scope>NUCLEOTIDE SEQUENCE</scope>
    <source>
        <strain evidence="3">EGI L300058</strain>
    </source>
</reference>
<keyword evidence="4" id="KW-1185">Reference proteome</keyword>
<dbReference type="SMART" id="SM01208">
    <property type="entry name" value="G5"/>
    <property type="match status" value="1"/>
</dbReference>
<evidence type="ECO:0000313" key="4">
    <source>
        <dbReference type="Proteomes" id="UP001172708"/>
    </source>
</evidence>